<evidence type="ECO:0000313" key="3">
    <source>
        <dbReference type="Proteomes" id="UP001152888"/>
    </source>
</evidence>
<evidence type="ECO:0000313" key="2">
    <source>
        <dbReference type="EMBL" id="CAH1994298.1"/>
    </source>
</evidence>
<comment type="caution">
    <text evidence="2">The sequence shown here is derived from an EMBL/GenBank/DDBJ whole genome shotgun (WGS) entry which is preliminary data.</text>
</comment>
<name>A0A9P0LJQ0_ACAOB</name>
<dbReference type="Proteomes" id="UP001152888">
    <property type="component" value="Unassembled WGS sequence"/>
</dbReference>
<dbReference type="AlphaFoldDB" id="A0A9P0LJQ0"/>
<protein>
    <submittedName>
        <fullName evidence="2">Uncharacterized protein</fullName>
    </submittedName>
</protein>
<feature type="region of interest" description="Disordered" evidence="1">
    <location>
        <begin position="18"/>
        <end position="39"/>
    </location>
</feature>
<organism evidence="2 3">
    <name type="scientific">Acanthoscelides obtectus</name>
    <name type="common">Bean weevil</name>
    <name type="synonym">Bruchus obtectus</name>
    <dbReference type="NCBI Taxonomy" id="200917"/>
    <lineage>
        <taxon>Eukaryota</taxon>
        <taxon>Metazoa</taxon>
        <taxon>Ecdysozoa</taxon>
        <taxon>Arthropoda</taxon>
        <taxon>Hexapoda</taxon>
        <taxon>Insecta</taxon>
        <taxon>Pterygota</taxon>
        <taxon>Neoptera</taxon>
        <taxon>Endopterygota</taxon>
        <taxon>Coleoptera</taxon>
        <taxon>Polyphaga</taxon>
        <taxon>Cucujiformia</taxon>
        <taxon>Chrysomeloidea</taxon>
        <taxon>Chrysomelidae</taxon>
        <taxon>Bruchinae</taxon>
        <taxon>Bruchini</taxon>
        <taxon>Acanthoscelides</taxon>
    </lineage>
</organism>
<reference evidence="2" key="1">
    <citation type="submission" date="2022-03" db="EMBL/GenBank/DDBJ databases">
        <authorList>
            <person name="Sayadi A."/>
        </authorList>
    </citation>
    <scope>NUCLEOTIDE SEQUENCE</scope>
</reference>
<accession>A0A9P0LJQ0</accession>
<evidence type="ECO:0000256" key="1">
    <source>
        <dbReference type="SAM" id="MobiDB-lite"/>
    </source>
</evidence>
<dbReference type="EMBL" id="CAKOFQ010007196">
    <property type="protein sequence ID" value="CAH1994298.1"/>
    <property type="molecule type" value="Genomic_DNA"/>
</dbReference>
<keyword evidence="3" id="KW-1185">Reference proteome</keyword>
<gene>
    <name evidence="2" type="ORF">ACAOBT_LOCUS22045</name>
</gene>
<proteinExistence type="predicted"/>
<sequence>MDNSSDASLVGSRNAPFLSDVASKGTRSPPRQKVDVVERRKRVLEGETAETPQLTTTELQRLVLLQQLAAARLQQDKDKLVIELLKQRLVQNGNVEATVPNENILTELGTYLLFDK</sequence>